<dbReference type="Proteomes" id="UP000193466">
    <property type="component" value="Unassembled WGS sequence"/>
</dbReference>
<accession>A0AB38DNV0</accession>
<dbReference type="KEGG" id="nzo:SAMEA4504057_0144"/>
<name>A0AB38DNV0_9NEIS</name>
<gene>
    <name evidence="1" type="ORF">BWD10_10230</name>
    <name evidence="2" type="ORF">SAMEA4504057_00144</name>
</gene>
<sequence length="68" mass="7200">MAKVVITIEDTGSGLFEIDLQGLDVQKDPTPAIIAGHSAAGVLRDAQKQVHAELVKKIAAEFADCLNQ</sequence>
<dbReference type="RefSeq" id="WP_054599803.1">
    <property type="nucleotide sequence ID" value="NZ_LT906434.1"/>
</dbReference>
<evidence type="ECO:0000313" key="4">
    <source>
        <dbReference type="Proteomes" id="UP000215033"/>
    </source>
</evidence>
<proteinExistence type="predicted"/>
<dbReference type="EMBL" id="LT906434">
    <property type="protein sequence ID" value="SNU78668.1"/>
    <property type="molecule type" value="Genomic_DNA"/>
</dbReference>
<reference evidence="2 4" key="2">
    <citation type="submission" date="2017-06" db="EMBL/GenBank/DDBJ databases">
        <authorList>
            <consortium name="Pathogen Informatics"/>
        </authorList>
    </citation>
    <scope>NUCLEOTIDE SEQUENCE [LARGE SCALE GENOMIC DNA]</scope>
    <source>
        <strain evidence="2 4">NCTC12230</strain>
    </source>
</reference>
<dbReference type="Proteomes" id="UP000215033">
    <property type="component" value="Chromosome 1"/>
</dbReference>
<dbReference type="EMBL" id="MTBM01000015">
    <property type="protein sequence ID" value="OSI09293.1"/>
    <property type="molecule type" value="Genomic_DNA"/>
</dbReference>
<reference evidence="1 3" key="1">
    <citation type="submission" date="2017-01" db="EMBL/GenBank/DDBJ databases">
        <authorList>
            <person name="Wolfgang W.J."/>
            <person name="Cole J."/>
            <person name="Wroblewski D."/>
            <person name="Mcginnis J."/>
            <person name="Musser K.A."/>
        </authorList>
    </citation>
    <scope>NUCLEOTIDE SEQUENCE [LARGE SCALE GENOMIC DNA]</scope>
    <source>
        <strain evidence="1 3">DSM 21643</strain>
    </source>
</reference>
<organism evidence="2 4">
    <name type="scientific">Neisseria zoodegmatis</name>
    <dbReference type="NCBI Taxonomy" id="326523"/>
    <lineage>
        <taxon>Bacteria</taxon>
        <taxon>Pseudomonadati</taxon>
        <taxon>Pseudomonadota</taxon>
        <taxon>Betaproteobacteria</taxon>
        <taxon>Neisseriales</taxon>
        <taxon>Neisseriaceae</taxon>
        <taxon>Neisseria</taxon>
    </lineage>
</organism>
<evidence type="ECO:0000313" key="3">
    <source>
        <dbReference type="Proteomes" id="UP000193466"/>
    </source>
</evidence>
<dbReference type="AlphaFoldDB" id="A0AB38DNV0"/>
<evidence type="ECO:0000313" key="2">
    <source>
        <dbReference type="EMBL" id="SNU78668.1"/>
    </source>
</evidence>
<evidence type="ECO:0000313" key="1">
    <source>
        <dbReference type="EMBL" id="OSI09293.1"/>
    </source>
</evidence>
<keyword evidence="3" id="KW-1185">Reference proteome</keyword>
<protein>
    <submittedName>
        <fullName evidence="2">Uncharacterized protein</fullName>
    </submittedName>
</protein>